<dbReference type="GO" id="GO:0005576">
    <property type="term" value="C:extracellular region"/>
    <property type="evidence" value="ECO:0007669"/>
    <property type="project" value="UniProtKB-SubCell"/>
</dbReference>
<name>D7US53_BRACM</name>
<evidence type="ECO:0000256" key="6">
    <source>
        <dbReference type="SAM" id="SignalP"/>
    </source>
</evidence>
<keyword evidence="4 6" id="KW-0732">Signal</keyword>
<keyword evidence="3" id="KW-0964">Secreted</keyword>
<reference evidence="7" key="1">
    <citation type="journal article" date="2010" name="Genes Genet. Syst.">
        <title>Novel self-compatible lines of Brassica rapa L. isolated from the Japanese bulk-populations.</title>
        <authorList>
            <person name="Isokawa S."/>
            <person name="Osaka M."/>
            <person name="Shirasawa A."/>
            <person name="Kikuta R."/>
            <person name="Komatsu S."/>
            <person name="Horisaki A."/>
            <person name="Niikura S."/>
            <person name="Takada Y."/>
            <person name="Shiba H."/>
            <person name="Isogai A."/>
            <person name="Takayama S."/>
            <person name="Suzuki G."/>
            <person name="Suwabe K."/>
            <person name="Watanabe M."/>
        </authorList>
    </citation>
    <scope>NUCLEOTIDE SEQUENCE</scope>
</reference>
<evidence type="ECO:0000313" key="7">
    <source>
        <dbReference type="EMBL" id="BAJ10242.1"/>
    </source>
</evidence>
<evidence type="ECO:0000256" key="2">
    <source>
        <dbReference type="ARBA" id="ARBA00006722"/>
    </source>
</evidence>
<evidence type="ECO:0000256" key="3">
    <source>
        <dbReference type="ARBA" id="ARBA00022525"/>
    </source>
</evidence>
<comment type="subcellular location">
    <subcellularLocation>
        <location evidence="1">Secreted</location>
    </subcellularLocation>
</comment>
<feature type="signal peptide" evidence="6">
    <location>
        <begin position="1"/>
        <end position="20"/>
    </location>
</feature>
<feature type="chain" id="PRO_5003106525" evidence="6">
    <location>
        <begin position="21"/>
        <end position="79"/>
    </location>
</feature>
<proteinExistence type="evidence at transcript level"/>
<accession>D7US53</accession>
<dbReference type="AlphaFoldDB" id="D7US53"/>
<dbReference type="GO" id="GO:0007165">
    <property type="term" value="P:signal transduction"/>
    <property type="evidence" value="ECO:0007669"/>
    <property type="project" value="InterPro"/>
</dbReference>
<comment type="similarity">
    <text evidence="2">Belongs to the DEFL family.</text>
</comment>
<dbReference type="Pfam" id="PF06876">
    <property type="entry name" value="SCRL"/>
    <property type="match status" value="1"/>
</dbReference>
<keyword evidence="5" id="KW-1015">Disulfide bond</keyword>
<evidence type="ECO:0000256" key="4">
    <source>
        <dbReference type="ARBA" id="ARBA00022729"/>
    </source>
</evidence>
<organism evidence="7">
    <name type="scientific">Brassica campestris</name>
    <name type="common">Field mustard</name>
    <dbReference type="NCBI Taxonomy" id="3711"/>
    <lineage>
        <taxon>Eukaryota</taxon>
        <taxon>Viridiplantae</taxon>
        <taxon>Streptophyta</taxon>
        <taxon>Embryophyta</taxon>
        <taxon>Tracheophyta</taxon>
        <taxon>Spermatophyta</taxon>
        <taxon>Magnoliopsida</taxon>
        <taxon>eudicotyledons</taxon>
        <taxon>Gunneridae</taxon>
        <taxon>Pentapetalae</taxon>
        <taxon>rosids</taxon>
        <taxon>malvids</taxon>
        <taxon>Brassicales</taxon>
        <taxon>Brassicaceae</taxon>
        <taxon>Brassiceae</taxon>
        <taxon>Brassica</taxon>
    </lineage>
</organism>
<dbReference type="InterPro" id="IPR010682">
    <property type="entry name" value="SCRL"/>
</dbReference>
<evidence type="ECO:0000256" key="5">
    <source>
        <dbReference type="ARBA" id="ARBA00023157"/>
    </source>
</evidence>
<protein>
    <submittedName>
        <fullName evidence="7">S locus protein 11-Sx</fullName>
    </submittedName>
</protein>
<gene>
    <name evidence="7" type="primary">SP11-Sx</name>
</gene>
<evidence type="ECO:0000256" key="1">
    <source>
        <dbReference type="ARBA" id="ARBA00004613"/>
    </source>
</evidence>
<dbReference type="EMBL" id="AB543254">
    <property type="protein sequence ID" value="BAJ10242.1"/>
    <property type="molecule type" value="mRNA"/>
</dbReference>
<sequence>MKSAIYALLCFIFIIPRSFSRSGSNMMTRCRKGFPGSCFNAGKTPCEDAYSRSLNKTARNCRCIPADRQRLCYCDLSKC</sequence>